<feature type="compositionally biased region" description="Acidic residues" evidence="6">
    <location>
        <begin position="310"/>
        <end position="326"/>
    </location>
</feature>
<feature type="compositionally biased region" description="Low complexity" evidence="6">
    <location>
        <begin position="297"/>
        <end position="309"/>
    </location>
</feature>
<evidence type="ECO:0000256" key="3">
    <source>
        <dbReference type="ARBA" id="ARBA00022692"/>
    </source>
</evidence>
<dbReference type="AlphaFoldDB" id="A0A917EVA4"/>
<dbReference type="SUPFAM" id="SSF81321">
    <property type="entry name" value="Family A G protein-coupled receptor-like"/>
    <property type="match status" value="1"/>
</dbReference>
<dbReference type="EMBL" id="BMGP01000002">
    <property type="protein sequence ID" value="GGF17219.1"/>
    <property type="molecule type" value="Genomic_DNA"/>
</dbReference>
<evidence type="ECO:0000313" key="8">
    <source>
        <dbReference type="EMBL" id="GGF17219.1"/>
    </source>
</evidence>
<evidence type="ECO:0000256" key="4">
    <source>
        <dbReference type="ARBA" id="ARBA00022989"/>
    </source>
</evidence>
<dbReference type="InterPro" id="IPR001425">
    <property type="entry name" value="Arc/bac/fun_rhodopsins"/>
</dbReference>
<feature type="transmembrane region" description="Helical" evidence="7">
    <location>
        <begin position="15"/>
        <end position="36"/>
    </location>
</feature>
<gene>
    <name evidence="8" type="ORF">GCM10011399_08690</name>
</gene>
<feature type="transmembrane region" description="Helical" evidence="7">
    <location>
        <begin position="95"/>
        <end position="118"/>
    </location>
</feature>
<organism evidence="8 9">
    <name type="scientific">Subtercola lobariae</name>
    <dbReference type="NCBI Taxonomy" id="1588641"/>
    <lineage>
        <taxon>Bacteria</taxon>
        <taxon>Bacillati</taxon>
        <taxon>Actinomycetota</taxon>
        <taxon>Actinomycetes</taxon>
        <taxon>Micrococcales</taxon>
        <taxon>Microbacteriaceae</taxon>
        <taxon>Subtercola</taxon>
    </lineage>
</organism>
<evidence type="ECO:0000256" key="1">
    <source>
        <dbReference type="ARBA" id="ARBA00004141"/>
    </source>
</evidence>
<feature type="region of interest" description="Disordered" evidence="6">
    <location>
        <begin position="289"/>
        <end position="326"/>
    </location>
</feature>
<feature type="transmembrane region" description="Helical" evidence="7">
    <location>
        <begin position="48"/>
        <end position="75"/>
    </location>
</feature>
<evidence type="ECO:0000256" key="6">
    <source>
        <dbReference type="SAM" id="MobiDB-lite"/>
    </source>
</evidence>
<feature type="transmembrane region" description="Helical" evidence="7">
    <location>
        <begin position="125"/>
        <end position="145"/>
    </location>
</feature>
<feature type="transmembrane region" description="Helical" evidence="7">
    <location>
        <begin position="151"/>
        <end position="173"/>
    </location>
</feature>
<feature type="transmembrane region" description="Helical" evidence="7">
    <location>
        <begin position="194"/>
        <end position="214"/>
    </location>
</feature>
<comment type="caution">
    <text evidence="8">The sequence shown here is derived from an EMBL/GenBank/DDBJ whole genome shotgun (WGS) entry which is preliminary data.</text>
</comment>
<evidence type="ECO:0000256" key="2">
    <source>
        <dbReference type="ARBA" id="ARBA00008130"/>
    </source>
</evidence>
<dbReference type="Gene3D" id="1.20.1070.10">
    <property type="entry name" value="Rhodopsin 7-helix transmembrane proteins"/>
    <property type="match status" value="1"/>
</dbReference>
<evidence type="ECO:0000256" key="5">
    <source>
        <dbReference type="ARBA" id="ARBA00023136"/>
    </source>
</evidence>
<dbReference type="Pfam" id="PF01036">
    <property type="entry name" value="Bac_rhodopsin"/>
    <property type="match status" value="1"/>
</dbReference>
<evidence type="ECO:0000313" key="9">
    <source>
        <dbReference type="Proteomes" id="UP000598775"/>
    </source>
</evidence>
<dbReference type="SMART" id="SM01021">
    <property type="entry name" value="Bac_rhodopsin"/>
    <property type="match status" value="1"/>
</dbReference>
<dbReference type="GO" id="GO:0016020">
    <property type="term" value="C:membrane"/>
    <property type="evidence" value="ECO:0007669"/>
    <property type="project" value="UniProtKB-SubCell"/>
</dbReference>
<name>A0A917EVA4_9MICO</name>
<evidence type="ECO:0000256" key="7">
    <source>
        <dbReference type="SAM" id="Phobius"/>
    </source>
</evidence>
<dbReference type="Proteomes" id="UP000598775">
    <property type="component" value="Unassembled WGS sequence"/>
</dbReference>
<comment type="similarity">
    <text evidence="2">Belongs to the archaeal/bacterial/fungal opsin family.</text>
</comment>
<evidence type="ECO:0008006" key="10">
    <source>
        <dbReference type="Google" id="ProtNLM"/>
    </source>
</evidence>
<accession>A0A917EVA4</accession>
<keyword evidence="5 7" id="KW-0472">Membrane</keyword>
<sequence length="326" mass="34901">MAPWQETLTPAEYQLVFYFLTVAALALFAGFIRSVFTQTEVGSRFRPAVIARLSITAVASLTYLLLIVTFASAYTKTASGYQPGDGAESLWSLRYMEWSVSVPLLTFELLAVCTLVGVGVRRTQFLAGSSAFAMIFAGFLGGVVIDGGTNRTALIVCGLISCVFWVLTNIVLIRAVRRSLPGVTPLAALLMRNATILLLSGWVVYPLVFAIQIWGSGAAWATTMQIALCSADVIVKLGFGTLIQRVAKLRTAEDVRAGDDVHAESIWISSVKQSDAGRPLEVHLAEGAQVHPRHARPPMSAAVPAAAPLEADDGDETDDESGVPQL</sequence>
<feature type="transmembrane region" description="Helical" evidence="7">
    <location>
        <begin position="220"/>
        <end position="243"/>
    </location>
</feature>
<keyword evidence="4 7" id="KW-1133">Transmembrane helix</keyword>
<keyword evidence="3 7" id="KW-0812">Transmembrane</keyword>
<dbReference type="PRINTS" id="PR00251">
    <property type="entry name" value="BACTRLOPSIN"/>
</dbReference>
<reference evidence="8 9" key="1">
    <citation type="journal article" date="2014" name="Int. J. Syst. Evol. Microbiol.">
        <title>Complete genome sequence of Corynebacterium casei LMG S-19264T (=DSM 44701T), isolated from a smear-ripened cheese.</title>
        <authorList>
            <consortium name="US DOE Joint Genome Institute (JGI-PGF)"/>
            <person name="Walter F."/>
            <person name="Albersmeier A."/>
            <person name="Kalinowski J."/>
            <person name="Ruckert C."/>
        </authorList>
    </citation>
    <scope>NUCLEOTIDE SEQUENCE [LARGE SCALE GENOMIC DNA]</scope>
    <source>
        <strain evidence="8 9">CGMCC 1.12976</strain>
    </source>
</reference>
<comment type="subcellular location">
    <subcellularLocation>
        <location evidence="1">Membrane</location>
        <topology evidence="1">Multi-pass membrane protein</topology>
    </subcellularLocation>
</comment>
<protein>
    <recommendedName>
        <fullName evidence="10">Rhodopsin</fullName>
    </recommendedName>
</protein>
<dbReference type="RefSeq" id="WP_188674418.1">
    <property type="nucleotide sequence ID" value="NZ_BMGP01000002.1"/>
</dbReference>
<keyword evidence="9" id="KW-1185">Reference proteome</keyword>
<proteinExistence type="inferred from homology"/>